<dbReference type="Gene3D" id="3.40.630.30">
    <property type="match status" value="1"/>
</dbReference>
<feature type="domain" description="N-acetyltransferase" evidence="4">
    <location>
        <begin position="73"/>
        <end position="218"/>
    </location>
</feature>
<dbReference type="Pfam" id="PF00583">
    <property type="entry name" value="Acetyltransf_1"/>
    <property type="match status" value="1"/>
</dbReference>
<dbReference type="Proteomes" id="UP000553632">
    <property type="component" value="Unassembled WGS sequence"/>
</dbReference>
<dbReference type="AlphaFoldDB" id="A0A7J6U5Y7"/>
<evidence type="ECO:0000313" key="6">
    <source>
        <dbReference type="EMBL" id="KAF4752973.1"/>
    </source>
</evidence>
<evidence type="ECO:0000256" key="1">
    <source>
        <dbReference type="ARBA" id="ARBA00022679"/>
    </source>
</evidence>
<dbReference type="InterPro" id="IPR016181">
    <property type="entry name" value="Acyl_CoA_acyltransferase"/>
</dbReference>
<reference evidence="7 8" key="1">
    <citation type="submission" date="2020-04" db="EMBL/GenBank/DDBJ databases">
        <title>Perkinsus olseni comparative genomics.</title>
        <authorList>
            <person name="Bogema D.R."/>
        </authorList>
    </citation>
    <scope>NUCLEOTIDE SEQUENCE [LARGE SCALE GENOMIC DNA]</scope>
    <source>
        <strain evidence="5">ATCC PRA-205</strain>
        <strain evidence="6 7">ATCC PRA-207</strain>
    </source>
</reference>
<dbReference type="GO" id="GO:0016747">
    <property type="term" value="F:acyltransferase activity, transferring groups other than amino-acyl groups"/>
    <property type="evidence" value="ECO:0007669"/>
    <property type="project" value="InterPro"/>
</dbReference>
<sequence>MGLVLNVITIIVIALGREGLGRSLSTATRSSAKHRWRNRSDAGIKIWYRAALPDEKRRIAETHPGLKGRYNHVFVAIATEKGGPKHVVGRMLTKISRKEGLREEEKLVLDKISAPPEGVRLCLKKEAQQGCYSVKQRPRQLGYLKWISVDEDWRKGGIGTNLLRKGIQSITESWPHVAALWLKVERENGAARRLYRRLDFKRVGESKGFYIYARYFTPSKPDTPSPPTQPRPE</sequence>
<keyword evidence="2" id="KW-0012">Acyltransferase</keyword>
<dbReference type="PANTHER" id="PTHR43420">
    <property type="entry name" value="ACETYLTRANSFERASE"/>
    <property type="match status" value="1"/>
</dbReference>
<proteinExistence type="predicted"/>
<dbReference type="InterPro" id="IPR050680">
    <property type="entry name" value="YpeA/RimI_acetyltransf"/>
</dbReference>
<dbReference type="PANTHER" id="PTHR43420:SF12">
    <property type="entry name" value="N-ACETYLTRANSFERASE DOMAIN-CONTAINING PROTEIN"/>
    <property type="match status" value="1"/>
</dbReference>
<evidence type="ECO:0000313" key="5">
    <source>
        <dbReference type="EMBL" id="KAF4738644.1"/>
    </source>
</evidence>
<dbReference type="SUPFAM" id="SSF55729">
    <property type="entry name" value="Acyl-CoA N-acyltransferases (Nat)"/>
    <property type="match status" value="1"/>
</dbReference>
<dbReference type="Proteomes" id="UP000574390">
    <property type="component" value="Unassembled WGS sequence"/>
</dbReference>
<comment type="caution">
    <text evidence="6">The sequence shown here is derived from an EMBL/GenBank/DDBJ whole genome shotgun (WGS) entry which is preliminary data.</text>
</comment>
<dbReference type="InterPro" id="IPR000182">
    <property type="entry name" value="GNAT_dom"/>
</dbReference>
<dbReference type="EMBL" id="JABANO010005738">
    <property type="protein sequence ID" value="KAF4752973.1"/>
    <property type="molecule type" value="Genomic_DNA"/>
</dbReference>
<evidence type="ECO:0000259" key="4">
    <source>
        <dbReference type="PROSITE" id="PS51186"/>
    </source>
</evidence>
<organism evidence="6 7">
    <name type="scientific">Perkinsus olseni</name>
    <name type="common">Perkinsus atlanticus</name>
    <dbReference type="NCBI Taxonomy" id="32597"/>
    <lineage>
        <taxon>Eukaryota</taxon>
        <taxon>Sar</taxon>
        <taxon>Alveolata</taxon>
        <taxon>Perkinsozoa</taxon>
        <taxon>Perkinsea</taxon>
        <taxon>Perkinsida</taxon>
        <taxon>Perkinsidae</taxon>
        <taxon>Perkinsus</taxon>
    </lineage>
</organism>
<feature type="signal peptide" evidence="3">
    <location>
        <begin position="1"/>
        <end position="16"/>
    </location>
</feature>
<evidence type="ECO:0000313" key="8">
    <source>
        <dbReference type="Proteomes" id="UP000574390"/>
    </source>
</evidence>
<feature type="chain" id="PRO_5033594704" description="N-acetyltransferase domain-containing protein" evidence="3">
    <location>
        <begin position="17"/>
        <end position="233"/>
    </location>
</feature>
<gene>
    <name evidence="5" type="ORF">FOZ62_028121</name>
    <name evidence="6" type="ORF">FOZ63_018636</name>
</gene>
<name>A0A7J6U5Y7_PEROL</name>
<evidence type="ECO:0000313" key="7">
    <source>
        <dbReference type="Proteomes" id="UP000553632"/>
    </source>
</evidence>
<dbReference type="PROSITE" id="PS51186">
    <property type="entry name" value="GNAT"/>
    <property type="match status" value="1"/>
</dbReference>
<keyword evidence="1" id="KW-0808">Transferase</keyword>
<evidence type="ECO:0000256" key="2">
    <source>
        <dbReference type="ARBA" id="ARBA00023315"/>
    </source>
</evidence>
<keyword evidence="3" id="KW-0732">Signal</keyword>
<keyword evidence="7" id="KW-1185">Reference proteome</keyword>
<accession>A0A7J6U5Y7</accession>
<evidence type="ECO:0000256" key="3">
    <source>
        <dbReference type="SAM" id="SignalP"/>
    </source>
</evidence>
<protein>
    <recommendedName>
        <fullName evidence="4">N-acetyltransferase domain-containing protein</fullName>
    </recommendedName>
</protein>
<dbReference type="EMBL" id="JABANM010010871">
    <property type="protein sequence ID" value="KAF4738644.1"/>
    <property type="molecule type" value="Genomic_DNA"/>
</dbReference>